<gene>
    <name evidence="2" type="ORF">FC48_GL001777</name>
</gene>
<proteinExistence type="predicted"/>
<comment type="caution">
    <text evidence="2">The sequence shown here is derived from an EMBL/GenBank/DDBJ whole genome shotgun (WGS) entry which is preliminary data.</text>
</comment>
<reference evidence="2 3" key="1">
    <citation type="journal article" date="2015" name="Genome Announc.">
        <title>Expanding the biotechnology potential of lactobacilli through comparative genomics of 213 strains and associated genera.</title>
        <authorList>
            <person name="Sun Z."/>
            <person name="Harris H.M."/>
            <person name="McCann A."/>
            <person name="Guo C."/>
            <person name="Argimon S."/>
            <person name="Zhang W."/>
            <person name="Yang X."/>
            <person name="Jeffery I.B."/>
            <person name="Cooney J.C."/>
            <person name="Kagawa T.F."/>
            <person name="Liu W."/>
            <person name="Song Y."/>
            <person name="Salvetti E."/>
            <person name="Wrobel A."/>
            <person name="Rasinkangas P."/>
            <person name="Parkhill J."/>
            <person name="Rea M.C."/>
            <person name="O'Sullivan O."/>
            <person name="Ritari J."/>
            <person name="Douillard F.P."/>
            <person name="Paul Ross R."/>
            <person name="Yang R."/>
            <person name="Briner A.E."/>
            <person name="Felis G.E."/>
            <person name="de Vos W.M."/>
            <person name="Barrangou R."/>
            <person name="Klaenhammer T.R."/>
            <person name="Caufield P.W."/>
            <person name="Cui Y."/>
            <person name="Zhang H."/>
            <person name="O'Toole P.W."/>
        </authorList>
    </citation>
    <scope>NUCLEOTIDE SEQUENCE [LARGE SCALE GENOMIC DNA]</scope>
    <source>
        <strain evidence="2 3">DSM 20452</strain>
    </source>
</reference>
<sequence>MKKYFELLTSAKKRNKLHRAKESNKLTELEKLSDQDLMIEKIHLLAKKSTYRTLSILYGVWYLLMIGVISVGAFEPFISYLSLITDATASKNKILEVESVFYVTADVSLLLAIILTIVFIFLIGRQRKNQQLLGLYEFEELRRKISNSKKAGDHFVS</sequence>
<dbReference type="Proteomes" id="UP000051612">
    <property type="component" value="Unassembled WGS sequence"/>
</dbReference>
<keyword evidence="1" id="KW-1133">Transmembrane helix</keyword>
<evidence type="ECO:0000313" key="3">
    <source>
        <dbReference type="Proteomes" id="UP000051612"/>
    </source>
</evidence>
<keyword evidence="1" id="KW-0812">Transmembrane</keyword>
<accession>A0A0R2B519</accession>
<dbReference type="AlphaFoldDB" id="A0A0R2B519"/>
<dbReference type="EMBL" id="AYYN01000176">
    <property type="protein sequence ID" value="KRM70252.1"/>
    <property type="molecule type" value="Genomic_DNA"/>
</dbReference>
<evidence type="ECO:0000313" key="2">
    <source>
        <dbReference type="EMBL" id="KRM70252.1"/>
    </source>
</evidence>
<dbReference type="RefSeq" id="WP_056960448.1">
    <property type="nucleotide sequence ID" value="NZ_AYYN01000176.1"/>
</dbReference>
<keyword evidence="1" id="KW-0472">Membrane</keyword>
<feature type="transmembrane region" description="Helical" evidence="1">
    <location>
        <begin position="56"/>
        <end position="80"/>
    </location>
</feature>
<organism evidence="2 3">
    <name type="scientific">Ligilactobacillus murinus DSM 20452 = NBRC 14221</name>
    <dbReference type="NCBI Taxonomy" id="1423772"/>
    <lineage>
        <taxon>Bacteria</taxon>
        <taxon>Bacillati</taxon>
        <taxon>Bacillota</taxon>
        <taxon>Bacilli</taxon>
        <taxon>Lactobacillales</taxon>
        <taxon>Lactobacillaceae</taxon>
        <taxon>Ligilactobacillus</taxon>
    </lineage>
</organism>
<dbReference type="PATRIC" id="fig|1423772.3.peg.1892"/>
<evidence type="ECO:0000256" key="1">
    <source>
        <dbReference type="SAM" id="Phobius"/>
    </source>
</evidence>
<name>A0A0R2B519_9LACO</name>
<feature type="transmembrane region" description="Helical" evidence="1">
    <location>
        <begin position="100"/>
        <end position="123"/>
    </location>
</feature>
<protein>
    <submittedName>
        <fullName evidence="2">Uncharacterized protein</fullName>
    </submittedName>
</protein>